<name>A0A4R3L129_9BACL</name>
<feature type="transmembrane region" description="Helical" evidence="1">
    <location>
        <begin position="12"/>
        <end position="30"/>
    </location>
</feature>
<sequence length="153" mass="17521">MDILYRITLYTHVISAILSIGPFFILFPIIKRIQKASSSEVIQAYLDSFSFTVRLAKHAGHVLVVSGILLVMNSGWTWKTPWIMMTILIMVSSLFFLARAFSPTLKKFKKPDADIDSLTQRLHRSTIIYIALLLLMLWFMVAKPSLSFFDSVF</sequence>
<keyword evidence="1" id="KW-0812">Transmembrane</keyword>
<organism evidence="2 3">
    <name type="scientific">Hazenella coriacea</name>
    <dbReference type="NCBI Taxonomy" id="1179467"/>
    <lineage>
        <taxon>Bacteria</taxon>
        <taxon>Bacillati</taxon>
        <taxon>Bacillota</taxon>
        <taxon>Bacilli</taxon>
        <taxon>Bacillales</taxon>
        <taxon>Thermoactinomycetaceae</taxon>
        <taxon>Hazenella</taxon>
    </lineage>
</organism>
<dbReference type="AlphaFoldDB" id="A0A4R3L129"/>
<keyword evidence="1" id="KW-1133">Transmembrane helix</keyword>
<reference evidence="2 3" key="1">
    <citation type="submission" date="2019-03" db="EMBL/GenBank/DDBJ databases">
        <title>Genomic Encyclopedia of Type Strains, Phase IV (KMG-IV): sequencing the most valuable type-strain genomes for metagenomic binning, comparative biology and taxonomic classification.</title>
        <authorList>
            <person name="Goeker M."/>
        </authorList>
    </citation>
    <scope>NUCLEOTIDE SEQUENCE [LARGE SCALE GENOMIC DNA]</scope>
    <source>
        <strain evidence="2 3">DSM 45707</strain>
    </source>
</reference>
<proteinExistence type="predicted"/>
<keyword evidence="3" id="KW-1185">Reference proteome</keyword>
<protein>
    <submittedName>
        <fullName evidence="2">Putative integral membrane protein DUF2269</fullName>
    </submittedName>
</protein>
<evidence type="ECO:0000313" key="2">
    <source>
        <dbReference type="EMBL" id="TCS93241.1"/>
    </source>
</evidence>
<feature type="transmembrane region" description="Helical" evidence="1">
    <location>
        <begin position="82"/>
        <end position="101"/>
    </location>
</feature>
<comment type="caution">
    <text evidence="2">The sequence shown here is derived from an EMBL/GenBank/DDBJ whole genome shotgun (WGS) entry which is preliminary data.</text>
</comment>
<keyword evidence="1" id="KW-0472">Membrane</keyword>
<feature type="transmembrane region" description="Helical" evidence="1">
    <location>
        <begin position="59"/>
        <end position="76"/>
    </location>
</feature>
<gene>
    <name evidence="2" type="ORF">EDD58_10855</name>
</gene>
<dbReference type="Proteomes" id="UP000294937">
    <property type="component" value="Unassembled WGS sequence"/>
</dbReference>
<feature type="transmembrane region" description="Helical" evidence="1">
    <location>
        <begin position="122"/>
        <end position="141"/>
    </location>
</feature>
<accession>A0A4R3L129</accession>
<evidence type="ECO:0000256" key="1">
    <source>
        <dbReference type="SAM" id="Phobius"/>
    </source>
</evidence>
<dbReference type="EMBL" id="SMAG01000008">
    <property type="protein sequence ID" value="TCS93241.1"/>
    <property type="molecule type" value="Genomic_DNA"/>
</dbReference>
<dbReference type="OrthoDB" id="2436717at2"/>
<evidence type="ECO:0000313" key="3">
    <source>
        <dbReference type="Proteomes" id="UP000294937"/>
    </source>
</evidence>